<proteinExistence type="predicted"/>
<feature type="non-terminal residue" evidence="1">
    <location>
        <position position="1"/>
    </location>
</feature>
<gene>
    <name evidence="1" type="ORF">EV356DRAFT_556178</name>
</gene>
<protein>
    <submittedName>
        <fullName evidence="1">Uncharacterized protein</fullName>
    </submittedName>
</protein>
<evidence type="ECO:0000313" key="2">
    <source>
        <dbReference type="Proteomes" id="UP000800092"/>
    </source>
</evidence>
<organism evidence="1 2">
    <name type="scientific">Viridothelium virens</name>
    <name type="common">Speckled blister lichen</name>
    <name type="synonym">Trypethelium virens</name>
    <dbReference type="NCBI Taxonomy" id="1048519"/>
    <lineage>
        <taxon>Eukaryota</taxon>
        <taxon>Fungi</taxon>
        <taxon>Dikarya</taxon>
        <taxon>Ascomycota</taxon>
        <taxon>Pezizomycotina</taxon>
        <taxon>Dothideomycetes</taxon>
        <taxon>Dothideomycetes incertae sedis</taxon>
        <taxon>Trypetheliales</taxon>
        <taxon>Trypetheliaceae</taxon>
        <taxon>Viridothelium</taxon>
    </lineage>
</organism>
<name>A0A6A6GUK0_VIRVR</name>
<dbReference type="InterPro" id="IPR038883">
    <property type="entry name" value="AN11006-like"/>
</dbReference>
<sequence length="410" mass="48339">IAPSLLHFLSRLRYLFLSRLCRNFRPSQLHYPVPPEAYRQLFPKFAPESWKMPIQRTVLNKRHRPLKRLPSQDVLQRGLKKLGEKLNRLQKLLLEGSLPRHSWTPPLSTLCNEQQLQKHRKEAIYIQRQNSRLMAIPLEIRAEIYKYLLIFDEPFELAPMSSEPNKIGILRSRSYQRLRTVWRTYLQPFQLNSMIWSEAVDVFFRCNDFRFSGSCGWFDAAKFLRFFKNHISSVQHLALHIPFHGLSIQPTSAQGSREYYLNEYLLDQDQRFPPPEGVFDWIRLQDAPKMLRTASNLKSLKLILPSDYKIYDDTLWFSDLDENSPGPRVTDTAWAILKSLPTEIKITIIRLQKQPRLDDIPMLITRRQGDDPLYHSQFLDAARRSGWPVETQFYDADGRYPVRAKGEGER</sequence>
<evidence type="ECO:0000313" key="1">
    <source>
        <dbReference type="EMBL" id="KAF2229444.1"/>
    </source>
</evidence>
<dbReference type="PANTHER" id="PTHR42085">
    <property type="entry name" value="F-BOX DOMAIN-CONTAINING PROTEIN"/>
    <property type="match status" value="1"/>
</dbReference>
<dbReference type="AlphaFoldDB" id="A0A6A6GUK0"/>
<accession>A0A6A6GUK0</accession>
<keyword evidence="2" id="KW-1185">Reference proteome</keyword>
<dbReference type="Proteomes" id="UP000800092">
    <property type="component" value="Unassembled WGS sequence"/>
</dbReference>
<reference evidence="1" key="1">
    <citation type="journal article" date="2020" name="Stud. Mycol.">
        <title>101 Dothideomycetes genomes: a test case for predicting lifestyles and emergence of pathogens.</title>
        <authorList>
            <person name="Haridas S."/>
            <person name="Albert R."/>
            <person name="Binder M."/>
            <person name="Bloem J."/>
            <person name="Labutti K."/>
            <person name="Salamov A."/>
            <person name="Andreopoulos B."/>
            <person name="Baker S."/>
            <person name="Barry K."/>
            <person name="Bills G."/>
            <person name="Bluhm B."/>
            <person name="Cannon C."/>
            <person name="Castanera R."/>
            <person name="Culley D."/>
            <person name="Daum C."/>
            <person name="Ezra D."/>
            <person name="Gonzalez J."/>
            <person name="Henrissat B."/>
            <person name="Kuo A."/>
            <person name="Liang C."/>
            <person name="Lipzen A."/>
            <person name="Lutzoni F."/>
            <person name="Magnuson J."/>
            <person name="Mondo S."/>
            <person name="Nolan M."/>
            <person name="Ohm R."/>
            <person name="Pangilinan J."/>
            <person name="Park H.-J."/>
            <person name="Ramirez L."/>
            <person name="Alfaro M."/>
            <person name="Sun H."/>
            <person name="Tritt A."/>
            <person name="Yoshinaga Y."/>
            <person name="Zwiers L.-H."/>
            <person name="Turgeon B."/>
            <person name="Goodwin S."/>
            <person name="Spatafora J."/>
            <person name="Crous P."/>
            <person name="Grigoriev I."/>
        </authorList>
    </citation>
    <scope>NUCLEOTIDE SEQUENCE</scope>
    <source>
        <strain evidence="1">Tuck. ex Michener</strain>
    </source>
</reference>
<dbReference type="EMBL" id="ML991863">
    <property type="protein sequence ID" value="KAF2229444.1"/>
    <property type="molecule type" value="Genomic_DNA"/>
</dbReference>
<dbReference type="OrthoDB" id="5272396at2759"/>
<dbReference type="PANTHER" id="PTHR42085:SF2">
    <property type="entry name" value="F-BOX DOMAIN-CONTAINING PROTEIN"/>
    <property type="match status" value="1"/>
</dbReference>